<dbReference type="InterPro" id="IPR012337">
    <property type="entry name" value="RNaseH-like_sf"/>
</dbReference>
<gene>
    <name evidence="1" type="ORF">ACH5RR_033003</name>
</gene>
<dbReference type="Proteomes" id="UP001630127">
    <property type="component" value="Unassembled WGS sequence"/>
</dbReference>
<proteinExistence type="predicted"/>
<dbReference type="PANTHER" id="PTHR20978">
    <property type="entry name" value="SPLICING FACTOR 3B SUBUNIT 5"/>
    <property type="match status" value="1"/>
</dbReference>
<evidence type="ECO:0000313" key="1">
    <source>
        <dbReference type="EMBL" id="KAL3507621.1"/>
    </source>
</evidence>
<dbReference type="InterPro" id="IPR009846">
    <property type="entry name" value="SF3b5/RDS3-10"/>
</dbReference>
<dbReference type="AlphaFoldDB" id="A0ABD2YJR0"/>
<dbReference type="SUPFAM" id="SSF53098">
    <property type="entry name" value="Ribonuclease H-like"/>
    <property type="match status" value="1"/>
</dbReference>
<comment type="caution">
    <text evidence="1">The sequence shown here is derived from an EMBL/GenBank/DDBJ whole genome shotgun (WGS) entry which is preliminary data.</text>
</comment>
<organism evidence="1 2">
    <name type="scientific">Cinchona calisaya</name>
    <dbReference type="NCBI Taxonomy" id="153742"/>
    <lineage>
        <taxon>Eukaryota</taxon>
        <taxon>Viridiplantae</taxon>
        <taxon>Streptophyta</taxon>
        <taxon>Embryophyta</taxon>
        <taxon>Tracheophyta</taxon>
        <taxon>Spermatophyta</taxon>
        <taxon>Magnoliopsida</taxon>
        <taxon>eudicotyledons</taxon>
        <taxon>Gunneridae</taxon>
        <taxon>Pentapetalae</taxon>
        <taxon>asterids</taxon>
        <taxon>lamiids</taxon>
        <taxon>Gentianales</taxon>
        <taxon>Rubiaceae</taxon>
        <taxon>Cinchonoideae</taxon>
        <taxon>Cinchoneae</taxon>
        <taxon>Cinchona</taxon>
    </lineage>
</organism>
<evidence type="ECO:0008006" key="3">
    <source>
        <dbReference type="Google" id="ProtNLM"/>
    </source>
</evidence>
<dbReference type="EMBL" id="JBJUIK010000013">
    <property type="protein sequence ID" value="KAL3507621.1"/>
    <property type="molecule type" value="Genomic_DNA"/>
</dbReference>
<dbReference type="Pfam" id="PF07189">
    <property type="entry name" value="SF3b10"/>
    <property type="match status" value="1"/>
</dbReference>
<name>A0ABD2YJR0_9GENT</name>
<keyword evidence="2" id="KW-1185">Reference proteome</keyword>
<protein>
    <recommendedName>
        <fullName evidence="3">Splicing factor 3B subunit 5</fullName>
    </recommendedName>
</protein>
<accession>A0ABD2YJR0</accession>
<reference evidence="1 2" key="1">
    <citation type="submission" date="2024-11" db="EMBL/GenBank/DDBJ databases">
        <title>A near-complete genome assembly of Cinchona calisaya.</title>
        <authorList>
            <person name="Lian D.C."/>
            <person name="Zhao X.W."/>
            <person name="Wei L."/>
        </authorList>
    </citation>
    <scope>NUCLEOTIDE SEQUENCE [LARGE SCALE GENOMIC DNA]</scope>
    <source>
        <tissue evidence="1">Nenye</tissue>
    </source>
</reference>
<evidence type="ECO:0000313" key="2">
    <source>
        <dbReference type="Proteomes" id="UP001630127"/>
    </source>
</evidence>
<sequence length="467" mass="53144">MKLHLAGEMGSVAPCTKVAPKVRHAILGSLKDSLILKDIGELSDVKALVDLASTVTVFMYNHKFTLNWLRKSKGRKEVIRLGQTRFATTFIALKSLHDRKENLQALVTSGDYKKNLKMVKGKEAKQIVLDDKFWNNCLILVRIMGPLIRLLHVCDADEKPSMGYVYESMQRAIDGIRKFFKYKDRLCKPYMILSISDEIKCCAKISIVASYFLNPSFQYDPTYVGIKEVTNGLLDYIETYVDWTNRKRSYDPVDYESIDKKEFWVVEEEPVGELHYEELEVELEKLPVDDDVECSNSQQVEEPRSRIVLALWSSSPPSYVTLASLSMPKSPNSFSSPTYLEPLEPRSFVQSFFPGLPTSRRVGSSISSSSSSCFTIPGLPTSASDRFNINSQLEHLQAKYVGTGHADLSRFEWAVNIQRDSYSSYVGHYPMLAYFAIAENESIGRERYNFMQKMLLPCGLPPEREDE</sequence>
<dbReference type="PANTHER" id="PTHR20978:SF0">
    <property type="entry name" value="SPLICING FACTOR 3B SUBUNIT 5"/>
    <property type="match status" value="1"/>
</dbReference>